<organism evidence="2 3">
    <name type="scientific">Pleurodeles waltl</name>
    <name type="common">Iberian ribbed newt</name>
    <dbReference type="NCBI Taxonomy" id="8319"/>
    <lineage>
        <taxon>Eukaryota</taxon>
        <taxon>Metazoa</taxon>
        <taxon>Chordata</taxon>
        <taxon>Craniata</taxon>
        <taxon>Vertebrata</taxon>
        <taxon>Euteleostomi</taxon>
        <taxon>Amphibia</taxon>
        <taxon>Batrachia</taxon>
        <taxon>Caudata</taxon>
        <taxon>Salamandroidea</taxon>
        <taxon>Salamandridae</taxon>
        <taxon>Pleurodelinae</taxon>
        <taxon>Pleurodeles</taxon>
    </lineage>
</organism>
<sequence>MTAGAMGERDGRRDQQLHQRPITRTHGPLKRRHDFYGRRSVQDEKERGSQARDRQERLQENGTLWQEKTLSREGKLPELLQQRVYHKTRIPATFQEERGCQRYQHEYSATGGTAGRRDEQDGVKSQYCWGMRAVVVSV</sequence>
<evidence type="ECO:0000313" key="2">
    <source>
        <dbReference type="EMBL" id="KAJ1094071.1"/>
    </source>
</evidence>
<accession>A0AAV7LR82</accession>
<keyword evidence="3" id="KW-1185">Reference proteome</keyword>
<evidence type="ECO:0000313" key="3">
    <source>
        <dbReference type="Proteomes" id="UP001066276"/>
    </source>
</evidence>
<name>A0AAV7LR82_PLEWA</name>
<proteinExistence type="predicted"/>
<gene>
    <name evidence="2" type="ORF">NDU88_007156</name>
</gene>
<feature type="compositionally biased region" description="Basic and acidic residues" evidence="1">
    <location>
        <begin position="34"/>
        <end position="59"/>
    </location>
</feature>
<protein>
    <submittedName>
        <fullName evidence="2">Uncharacterized protein</fullName>
    </submittedName>
</protein>
<dbReference type="EMBL" id="JANPWB010000015">
    <property type="protein sequence ID" value="KAJ1094071.1"/>
    <property type="molecule type" value="Genomic_DNA"/>
</dbReference>
<feature type="compositionally biased region" description="Basic and acidic residues" evidence="1">
    <location>
        <begin position="7"/>
        <end position="17"/>
    </location>
</feature>
<evidence type="ECO:0000256" key="1">
    <source>
        <dbReference type="SAM" id="MobiDB-lite"/>
    </source>
</evidence>
<feature type="compositionally biased region" description="Basic residues" evidence="1">
    <location>
        <begin position="21"/>
        <end position="33"/>
    </location>
</feature>
<dbReference type="AlphaFoldDB" id="A0AAV7LR82"/>
<feature type="region of interest" description="Disordered" evidence="1">
    <location>
        <begin position="1"/>
        <end position="72"/>
    </location>
</feature>
<reference evidence="2" key="1">
    <citation type="journal article" date="2022" name="bioRxiv">
        <title>Sequencing and chromosome-scale assembly of the giantPleurodeles waltlgenome.</title>
        <authorList>
            <person name="Brown T."/>
            <person name="Elewa A."/>
            <person name="Iarovenko S."/>
            <person name="Subramanian E."/>
            <person name="Araus A.J."/>
            <person name="Petzold A."/>
            <person name="Susuki M."/>
            <person name="Suzuki K.-i.T."/>
            <person name="Hayashi T."/>
            <person name="Toyoda A."/>
            <person name="Oliveira C."/>
            <person name="Osipova E."/>
            <person name="Leigh N.D."/>
            <person name="Simon A."/>
            <person name="Yun M.H."/>
        </authorList>
    </citation>
    <scope>NUCLEOTIDE SEQUENCE</scope>
    <source>
        <strain evidence="2">20211129_DDA</strain>
        <tissue evidence="2">Liver</tissue>
    </source>
</reference>
<dbReference type="Proteomes" id="UP001066276">
    <property type="component" value="Chromosome 11"/>
</dbReference>
<comment type="caution">
    <text evidence="2">The sequence shown here is derived from an EMBL/GenBank/DDBJ whole genome shotgun (WGS) entry which is preliminary data.</text>
</comment>